<comment type="caution">
    <text evidence="1">The sequence shown here is derived from an EMBL/GenBank/DDBJ whole genome shotgun (WGS) entry which is preliminary data.</text>
</comment>
<organism evidence="1 2">
    <name type="scientific">Seiridium cardinale</name>
    <dbReference type="NCBI Taxonomy" id="138064"/>
    <lineage>
        <taxon>Eukaryota</taxon>
        <taxon>Fungi</taxon>
        <taxon>Dikarya</taxon>
        <taxon>Ascomycota</taxon>
        <taxon>Pezizomycotina</taxon>
        <taxon>Sordariomycetes</taxon>
        <taxon>Xylariomycetidae</taxon>
        <taxon>Amphisphaeriales</taxon>
        <taxon>Sporocadaceae</taxon>
        <taxon>Seiridium</taxon>
    </lineage>
</organism>
<reference evidence="1 2" key="1">
    <citation type="submission" date="2024-02" db="EMBL/GenBank/DDBJ databases">
        <title>First draft genome assembly of two strains of Seiridium cardinale.</title>
        <authorList>
            <person name="Emiliani G."/>
            <person name="Scali E."/>
        </authorList>
    </citation>
    <scope>NUCLEOTIDE SEQUENCE [LARGE SCALE GENOMIC DNA]</scope>
    <source>
        <strain evidence="1 2">BM-138-000479</strain>
    </source>
</reference>
<accession>A0ABR2XFH2</accession>
<protein>
    <submittedName>
        <fullName evidence="1">Uncharacterized protein</fullName>
    </submittedName>
</protein>
<name>A0ABR2XFH2_9PEZI</name>
<evidence type="ECO:0000313" key="1">
    <source>
        <dbReference type="EMBL" id="KAK9772420.1"/>
    </source>
</evidence>
<evidence type="ECO:0000313" key="2">
    <source>
        <dbReference type="Proteomes" id="UP001465668"/>
    </source>
</evidence>
<dbReference type="EMBL" id="JARVKM010000062">
    <property type="protein sequence ID" value="KAK9772420.1"/>
    <property type="molecule type" value="Genomic_DNA"/>
</dbReference>
<proteinExistence type="predicted"/>
<gene>
    <name evidence="1" type="ORF">SCAR479_10958</name>
</gene>
<sequence length="285" mass="32164">MKVLLEIVDHWLATVVDLHPFTKKAIYCAKLAESEKDIFVDTLLLILEPKTPHRKFKGVIYVNPQQGEVAELVLALTKRGPLSMLRHYSIDTQTCVRLFGECNQRVNTSMAELVRCAKNSDNELITKLYAGLWHYSMPQNSSSWDIKHLLDCFRFPENLATLANDSPLMFQPVCRLTKMYAGKIKVAGATSLLIGWQRVPLRKDGIMGIRSRHELDHSDQAVSEKYQNWPFNPGWKMAQQIKEPGRLLLDIPATKTLPRNPNGPGGSVPAMCQPGCGTLRPAETW</sequence>
<dbReference type="Proteomes" id="UP001465668">
    <property type="component" value="Unassembled WGS sequence"/>
</dbReference>
<keyword evidence="2" id="KW-1185">Reference proteome</keyword>